<evidence type="ECO:0000313" key="3">
    <source>
        <dbReference type="EMBL" id="CAH3123997.1"/>
    </source>
</evidence>
<evidence type="ECO:0000313" key="4">
    <source>
        <dbReference type="Proteomes" id="UP001159405"/>
    </source>
</evidence>
<comment type="caution">
    <text evidence="3">The sequence shown here is derived from an EMBL/GenBank/DDBJ whole genome shotgun (WGS) entry which is preliminary data.</text>
</comment>
<keyword evidence="2" id="KW-0472">Membrane</keyword>
<organism evidence="3 4">
    <name type="scientific">Porites lobata</name>
    <dbReference type="NCBI Taxonomy" id="104759"/>
    <lineage>
        <taxon>Eukaryota</taxon>
        <taxon>Metazoa</taxon>
        <taxon>Cnidaria</taxon>
        <taxon>Anthozoa</taxon>
        <taxon>Hexacorallia</taxon>
        <taxon>Scleractinia</taxon>
        <taxon>Fungiina</taxon>
        <taxon>Poritidae</taxon>
        <taxon>Porites</taxon>
    </lineage>
</organism>
<accession>A0ABN8NVN7</accession>
<proteinExistence type="predicted"/>
<keyword evidence="4" id="KW-1185">Reference proteome</keyword>
<feature type="compositionally biased region" description="Polar residues" evidence="1">
    <location>
        <begin position="572"/>
        <end position="583"/>
    </location>
</feature>
<name>A0ABN8NVN7_9CNID</name>
<feature type="transmembrane region" description="Helical" evidence="2">
    <location>
        <begin position="383"/>
        <end position="401"/>
    </location>
</feature>
<feature type="transmembrane region" description="Helical" evidence="2">
    <location>
        <begin position="310"/>
        <end position="330"/>
    </location>
</feature>
<feature type="transmembrane region" description="Helical" evidence="2">
    <location>
        <begin position="172"/>
        <end position="192"/>
    </location>
</feature>
<feature type="transmembrane region" description="Helical" evidence="2">
    <location>
        <begin position="89"/>
        <end position="113"/>
    </location>
</feature>
<feature type="transmembrane region" description="Helical" evidence="2">
    <location>
        <begin position="134"/>
        <end position="160"/>
    </location>
</feature>
<feature type="transmembrane region" description="Helical" evidence="2">
    <location>
        <begin position="466"/>
        <end position="484"/>
    </location>
</feature>
<feature type="compositionally biased region" description="Basic and acidic residues" evidence="1">
    <location>
        <begin position="560"/>
        <end position="569"/>
    </location>
</feature>
<keyword evidence="2" id="KW-0812">Transmembrane</keyword>
<gene>
    <name evidence="3" type="ORF">PLOB_00030368</name>
</gene>
<keyword evidence="2" id="KW-1133">Transmembrane helix</keyword>
<feature type="transmembrane region" description="Helical" evidence="2">
    <location>
        <begin position="504"/>
        <end position="529"/>
    </location>
</feature>
<evidence type="ECO:0000256" key="1">
    <source>
        <dbReference type="SAM" id="MobiDB-lite"/>
    </source>
</evidence>
<feature type="transmembrane region" description="Helical" evidence="2">
    <location>
        <begin position="342"/>
        <end position="363"/>
    </location>
</feature>
<feature type="region of interest" description="Disordered" evidence="1">
    <location>
        <begin position="540"/>
        <end position="583"/>
    </location>
</feature>
<feature type="transmembrane region" description="Helical" evidence="2">
    <location>
        <begin position="62"/>
        <end position="83"/>
    </location>
</feature>
<feature type="transmembrane region" description="Helical" evidence="2">
    <location>
        <begin position="423"/>
        <end position="446"/>
    </location>
</feature>
<dbReference type="EMBL" id="CALNXK010000039">
    <property type="protein sequence ID" value="CAH3123997.1"/>
    <property type="molecule type" value="Genomic_DNA"/>
</dbReference>
<sequence>MDISYDQLSFSSSENITNQVLDVSYENAVILVTLASFVFFLACIILIVYYQWRLFRHIVETRIGTVVFFLGVLLTVITTLSSYTEQTVYAVYLLILLSFCGMLVLVVGCAVLFENASPERPLDDYGYERLPVGYMHGSMGIIIWVITLPLSIIELLFAIGAAKQAPNNTYAAVMYTALVQKIVQASVYHFSLRHKVARADLRMACSWLLKIMSFFNFAFWIDSIATSRTDNEWVVGLFGKGFSIVKAAYNALLIDYRLLCCLLFLEHSLELTEVRTNRRIDEIFDADANEALMHDSFAPVDVEISHSSGYGYVVGIILIATQLVAGLQYVDFVGKWANIFPILANSVVILFGLLLLYGTASIVTGNGAFNNRNSKWRETESKAIDVMVCFMGTIGFVYWFIKASYCGLWASKYSSTDTDFHQYLTWTTLKNFVYAITILFQLNFFVKMGPNFGCDEESSRQKTKHFYVTTIMMALFSLLISFVVDEYSGRVEKLLDQAHISKTMSAFLQAAAPIHLGFSLHMFLHFFIMNRQLSQFQYRRKHKQLQNSHEPRQPSTGNTEHNEETRGERQPLISQHLPTITQA</sequence>
<protein>
    <submittedName>
        <fullName evidence="3">Uncharacterized protein</fullName>
    </submittedName>
</protein>
<reference evidence="3 4" key="1">
    <citation type="submission" date="2022-05" db="EMBL/GenBank/DDBJ databases">
        <authorList>
            <consortium name="Genoscope - CEA"/>
            <person name="William W."/>
        </authorList>
    </citation>
    <scope>NUCLEOTIDE SEQUENCE [LARGE SCALE GENOMIC DNA]</scope>
</reference>
<evidence type="ECO:0000256" key="2">
    <source>
        <dbReference type="SAM" id="Phobius"/>
    </source>
</evidence>
<feature type="transmembrane region" description="Helical" evidence="2">
    <location>
        <begin position="28"/>
        <end position="50"/>
    </location>
</feature>
<feature type="compositionally biased region" description="Polar residues" evidence="1">
    <location>
        <begin position="545"/>
        <end position="559"/>
    </location>
</feature>
<dbReference type="Proteomes" id="UP001159405">
    <property type="component" value="Unassembled WGS sequence"/>
</dbReference>